<dbReference type="InterPro" id="IPR048587">
    <property type="entry name" value="CvfB_S1_3rd"/>
</dbReference>
<name>A0A4R6BCM6_9STAP</name>
<feature type="domain" description="Conserved virulence factor B second S1" evidence="5">
    <location>
        <begin position="80"/>
        <end position="138"/>
    </location>
</feature>
<accession>A0A4R6BCM6</accession>
<proteinExistence type="inferred from homology"/>
<dbReference type="RefSeq" id="WP_133432315.1">
    <property type="nucleotide sequence ID" value="NZ_CP092172.1"/>
</dbReference>
<dbReference type="EMBL" id="SCWA01000013">
    <property type="protein sequence ID" value="TDL95596.1"/>
    <property type="molecule type" value="Genomic_DNA"/>
</dbReference>
<dbReference type="OrthoDB" id="9801597at2"/>
<dbReference type="InterPro" id="IPR014464">
    <property type="entry name" value="CvfB_fam"/>
</dbReference>
<evidence type="ECO:0000259" key="6">
    <source>
        <dbReference type="Pfam" id="PF21543"/>
    </source>
</evidence>
<organism evidence="7 8">
    <name type="scientific">Macrococcus brunensis</name>
    <dbReference type="NCBI Taxonomy" id="198483"/>
    <lineage>
        <taxon>Bacteria</taxon>
        <taxon>Bacillati</taxon>
        <taxon>Bacillota</taxon>
        <taxon>Bacilli</taxon>
        <taxon>Bacillales</taxon>
        <taxon>Staphylococcaceae</taxon>
        <taxon>Macrococcus</taxon>
    </lineage>
</organism>
<dbReference type="Pfam" id="PF21191">
    <property type="entry name" value="CvfB_1st"/>
    <property type="match status" value="1"/>
</dbReference>
<feature type="domain" description="Conserved virulence factor B third S1" evidence="6">
    <location>
        <begin position="149"/>
        <end position="220"/>
    </location>
</feature>
<evidence type="ECO:0000313" key="7">
    <source>
        <dbReference type="EMBL" id="TDL95596.1"/>
    </source>
</evidence>
<evidence type="ECO:0000256" key="1">
    <source>
        <dbReference type="ARBA" id="ARBA00007678"/>
    </source>
</evidence>
<dbReference type="Pfam" id="PF17783">
    <property type="entry name" value="WHD_CvfB"/>
    <property type="match status" value="1"/>
</dbReference>
<dbReference type="Pfam" id="PF21543">
    <property type="entry name" value="CvfB_2nd"/>
    <property type="match status" value="1"/>
</dbReference>
<comment type="similarity">
    <text evidence="1 3">Belongs to the CvfB family.</text>
</comment>
<dbReference type="InterPro" id="IPR048588">
    <property type="entry name" value="CvfB_S1_2nd"/>
</dbReference>
<protein>
    <recommendedName>
        <fullName evidence="2">Conserved virulence factor B</fullName>
    </recommendedName>
</protein>
<dbReference type="PIRSF" id="PIRSF012524">
    <property type="entry name" value="YitL_S1"/>
    <property type="match status" value="1"/>
</dbReference>
<dbReference type="InterPro" id="IPR040764">
    <property type="entry name" value="CvfB_WH"/>
</dbReference>
<feature type="domain" description="Conserved virulence factor B-like winged helix" evidence="4">
    <location>
        <begin position="231"/>
        <end position="287"/>
    </location>
</feature>
<dbReference type="Proteomes" id="UP000295310">
    <property type="component" value="Unassembled WGS sequence"/>
</dbReference>
<evidence type="ECO:0000256" key="2">
    <source>
        <dbReference type="ARBA" id="ARBA00015480"/>
    </source>
</evidence>
<evidence type="ECO:0000256" key="3">
    <source>
        <dbReference type="PIRNR" id="PIRNR012524"/>
    </source>
</evidence>
<keyword evidence="8" id="KW-1185">Reference proteome</keyword>
<dbReference type="InterPro" id="IPR036388">
    <property type="entry name" value="WH-like_DNA-bd_sf"/>
</dbReference>
<dbReference type="InterPro" id="IPR012340">
    <property type="entry name" value="NA-bd_OB-fold"/>
</dbReference>
<comment type="caution">
    <text evidence="7">The sequence shown here is derived from an EMBL/GenBank/DDBJ whole genome shotgun (WGS) entry which is preliminary data.</text>
</comment>
<gene>
    <name evidence="7" type="ORF">ERX27_08005</name>
</gene>
<dbReference type="Gene3D" id="1.10.10.10">
    <property type="entry name" value="Winged helix-like DNA-binding domain superfamily/Winged helix DNA-binding domain"/>
    <property type="match status" value="1"/>
</dbReference>
<dbReference type="Gene3D" id="2.40.50.140">
    <property type="entry name" value="Nucleic acid-binding proteins"/>
    <property type="match status" value="2"/>
</dbReference>
<dbReference type="AlphaFoldDB" id="A0A4R6BCM6"/>
<evidence type="ECO:0000313" key="8">
    <source>
        <dbReference type="Proteomes" id="UP000295310"/>
    </source>
</evidence>
<evidence type="ECO:0000259" key="5">
    <source>
        <dbReference type="Pfam" id="PF21191"/>
    </source>
</evidence>
<dbReference type="PANTHER" id="PTHR37296">
    <property type="entry name" value="CONSERVED VIRULENCE FACTOR B"/>
    <property type="match status" value="1"/>
</dbReference>
<dbReference type="PANTHER" id="PTHR37296:SF1">
    <property type="entry name" value="CONSERVED VIRULENCE FACTOR B"/>
    <property type="match status" value="1"/>
</dbReference>
<evidence type="ECO:0000259" key="4">
    <source>
        <dbReference type="Pfam" id="PF17783"/>
    </source>
</evidence>
<sequence length="289" mass="33236">MENNEQRLSGSIDFLKVAGLEGSTYRLLGPNNEEVKLNASEIEEGDELEVGEDYSFFVYPGRTGDLFATQNMPVITTNKYDWVKVIKKDRDGVTVDIGLPREIIIPWEDLPKLKEVWPENGDELFCTLRVDRNDQIYARLASETMVTSLYTPAKEELLHTTIEAYPYRLLKIGTFLLSKEGYKIFVHESERRSEPRLGEKVEVRIIGHKENGELNGSFLPLAHERMDDDSEMILSMLDEYNGELPFSDKSDPEAIREVFKMSKGSFKRAIGKLYKEKRITIETDKIKKI</sequence>
<reference evidence="7 8" key="1">
    <citation type="submission" date="2019-01" db="EMBL/GenBank/DDBJ databases">
        <title>Draft genome sequences of the type strains of six Macrococcus species.</title>
        <authorList>
            <person name="Mazhar S."/>
            <person name="Altermann E."/>
            <person name="Hill C."/>
            <person name="Mcauliffe O."/>
        </authorList>
    </citation>
    <scope>NUCLEOTIDE SEQUENCE [LARGE SCALE GENOMIC DNA]</scope>
    <source>
        <strain evidence="7 8">CCM4811</strain>
    </source>
</reference>